<accession>A0A384ZS29</accession>
<dbReference type="KEGG" id="vg:55608516"/>
<sequence length="511" mass="55165">MTDLPKVEAIQPQSRADLDVNDNIQNTSQKLDEMVKLMKEQMRGATEPLVKPAAKGKERVTAGQAIAKEAVEETTGLFRSLIPSISDIVDSATTNSPGLRLVSNLVGGVTDFTKKALSRVEDGSDDAEEAPEPATDDGQLELLAVNHLQLDILGQLLRVWEGDLAEMNKAAEEQLAQAQAQTEIMRDQQQDAARAAVDGLEREGQTDAGFDIAVTTQEAEDKMTGLDAMMFAFTGGISSIIATMAPIVAKLKPLKRLLRVGPLALVATVYDFVDGFINAEEIIGRGNIQLEDRVQAGVATIAEGFGKLFDTVAGWVGFDTDTASFLRDGAIDITQGLVDQIGVFREFVSESFKEGWQERLGTRLENVKDELTDSIASAVDASSSALSNFFTSIWDGVLNRLISLVDTVNIGGVADGLIERLESGLSTNRDVAADTTKVDTTKAAVQSVDYREMEMKARAAMTARNTGGDVGISSNINTRNQVNNNYSSNSVTVHRESTYSHNMRQNLVGNR</sequence>
<dbReference type="EMBL" id="MH375644">
    <property type="protein sequence ID" value="AXC34438.1"/>
    <property type="molecule type" value="Genomic_DNA"/>
</dbReference>
<dbReference type="Proteomes" id="UP000260311">
    <property type="component" value="Segment"/>
</dbReference>
<proteinExistence type="predicted"/>
<protein>
    <submittedName>
        <fullName evidence="2">Tail length tape measure</fullName>
    </submittedName>
</protein>
<name>A0A384ZS29_9CAUD</name>
<organism evidence="2 3">
    <name type="scientific">Vibrio phage YC</name>
    <dbReference type="NCBI Taxonomy" id="2267403"/>
    <lineage>
        <taxon>Viruses</taxon>
        <taxon>Duplodnaviria</taxon>
        <taxon>Heunggongvirae</taxon>
        <taxon>Uroviricota</taxon>
        <taxon>Caudoviricetes</taxon>
        <taxon>Pantevenvirales</taxon>
        <taxon>Ackermannviridae</taxon>
        <taxon>Campanilevirus</taxon>
        <taxon>Campanilevirus YC</taxon>
    </lineage>
</organism>
<evidence type="ECO:0000313" key="2">
    <source>
        <dbReference type="EMBL" id="AXC34438.1"/>
    </source>
</evidence>
<feature type="coiled-coil region" evidence="1">
    <location>
        <begin position="161"/>
        <end position="188"/>
    </location>
</feature>
<evidence type="ECO:0000313" key="3">
    <source>
        <dbReference type="Proteomes" id="UP000260311"/>
    </source>
</evidence>
<keyword evidence="1" id="KW-0175">Coiled coil</keyword>
<dbReference type="RefSeq" id="YP_009838284.1">
    <property type="nucleotide sequence ID" value="NC_048709.1"/>
</dbReference>
<reference evidence="2 3" key="1">
    <citation type="submission" date="2018-05" db="EMBL/GenBank/DDBJ databases">
        <title>The genome of Vibrio coralliilyticus phage YC.</title>
        <authorList>
            <person name="Benler S."/>
        </authorList>
    </citation>
    <scope>NUCLEOTIDE SEQUENCE [LARGE SCALE GENOMIC DNA]</scope>
</reference>
<dbReference type="GeneID" id="55608516"/>
<keyword evidence="3" id="KW-1185">Reference proteome</keyword>
<evidence type="ECO:0000256" key="1">
    <source>
        <dbReference type="SAM" id="Coils"/>
    </source>
</evidence>